<keyword evidence="5" id="KW-1185">Reference proteome</keyword>
<feature type="domain" description="SGNH hydrolase-type esterase" evidence="3">
    <location>
        <begin position="8"/>
        <end position="201"/>
    </location>
</feature>
<sequence>MPTIFIAGDSTAAKKADDCRPETGWGEKIAPFFQQRIQIENHAVNGRSTKSFIEEKRLETIKNRLAPGDYLFIQFGHNDQKIEDETRGTLPYGSYLNYLTQYIEAAKEKNACPVLLTSISRRDYLSDGTLNPDTLGEYPQAMKQLAQRQDVVLLDLFEKTQNWLKTFPPADTVKFFLHGQPNELPFYPAGVTDNTHLNENGATEIAKLIAQAIRESSLPLKHYLQDI</sequence>
<proteinExistence type="inferred from homology"/>
<evidence type="ECO:0000256" key="2">
    <source>
        <dbReference type="ARBA" id="ARBA00022801"/>
    </source>
</evidence>
<dbReference type="CDD" id="cd01821">
    <property type="entry name" value="Rhamnogalacturan_acetylesterase_like"/>
    <property type="match status" value="1"/>
</dbReference>
<dbReference type="Gene3D" id="3.40.50.1110">
    <property type="entry name" value="SGNH hydrolase"/>
    <property type="match status" value="1"/>
</dbReference>
<keyword evidence="2" id="KW-0378">Hydrolase</keyword>
<dbReference type="InterPro" id="IPR037459">
    <property type="entry name" value="RhgT-like"/>
</dbReference>
<dbReference type="Proteomes" id="UP001595969">
    <property type="component" value="Unassembled WGS sequence"/>
</dbReference>
<name>A0ABV9MXT3_9ENTE</name>
<dbReference type="EMBL" id="JBHSGS010000036">
    <property type="protein sequence ID" value="MFC4719368.1"/>
    <property type="molecule type" value="Genomic_DNA"/>
</dbReference>
<dbReference type="PANTHER" id="PTHR43695:SF1">
    <property type="entry name" value="RHAMNOGALACTURONAN ACETYLESTERASE"/>
    <property type="match status" value="1"/>
</dbReference>
<accession>A0ABV9MXT3</accession>
<reference evidence="5" key="1">
    <citation type="journal article" date="2019" name="Int. J. Syst. Evol. Microbiol.">
        <title>The Global Catalogue of Microorganisms (GCM) 10K type strain sequencing project: providing services to taxonomists for standard genome sequencing and annotation.</title>
        <authorList>
            <consortium name="The Broad Institute Genomics Platform"/>
            <consortium name="The Broad Institute Genome Sequencing Center for Infectious Disease"/>
            <person name="Wu L."/>
            <person name="Ma J."/>
        </authorList>
    </citation>
    <scope>NUCLEOTIDE SEQUENCE [LARGE SCALE GENOMIC DNA]</scope>
    <source>
        <strain evidence="5">CGMCC 1.19032</strain>
    </source>
</reference>
<dbReference type="SUPFAM" id="SSF52266">
    <property type="entry name" value="SGNH hydrolase"/>
    <property type="match status" value="1"/>
</dbReference>
<comment type="caution">
    <text evidence="4">The sequence shown here is derived from an EMBL/GenBank/DDBJ whole genome shotgun (WGS) entry which is preliminary data.</text>
</comment>
<dbReference type="PANTHER" id="PTHR43695">
    <property type="entry name" value="PUTATIVE (AFU_ORTHOLOGUE AFUA_2G17250)-RELATED"/>
    <property type="match status" value="1"/>
</dbReference>
<dbReference type="InterPro" id="IPR013830">
    <property type="entry name" value="SGNH_hydro"/>
</dbReference>
<comment type="similarity">
    <text evidence="1">Belongs to the 'GDSL' lipolytic enzyme family.</text>
</comment>
<protein>
    <submittedName>
        <fullName evidence="4">Rhamnogalacturonan acetylesterase</fullName>
    </submittedName>
</protein>
<evidence type="ECO:0000313" key="5">
    <source>
        <dbReference type="Proteomes" id="UP001595969"/>
    </source>
</evidence>
<dbReference type="RefSeq" id="WP_204654430.1">
    <property type="nucleotide sequence ID" value="NZ_JAFBFD010000027.1"/>
</dbReference>
<evidence type="ECO:0000259" key="3">
    <source>
        <dbReference type="Pfam" id="PF13472"/>
    </source>
</evidence>
<evidence type="ECO:0000313" key="4">
    <source>
        <dbReference type="EMBL" id="MFC4719368.1"/>
    </source>
</evidence>
<dbReference type="InterPro" id="IPR036514">
    <property type="entry name" value="SGNH_hydro_sf"/>
</dbReference>
<dbReference type="Pfam" id="PF13472">
    <property type="entry name" value="Lipase_GDSL_2"/>
    <property type="match status" value="1"/>
</dbReference>
<gene>
    <name evidence="4" type="ORF">ACFO5I_06450</name>
</gene>
<organism evidence="4 5">
    <name type="scientific">Enterococcus lemanii</name>
    <dbReference type="NCBI Taxonomy" id="1159752"/>
    <lineage>
        <taxon>Bacteria</taxon>
        <taxon>Bacillati</taxon>
        <taxon>Bacillota</taxon>
        <taxon>Bacilli</taxon>
        <taxon>Lactobacillales</taxon>
        <taxon>Enterococcaceae</taxon>
        <taxon>Enterococcus</taxon>
    </lineage>
</organism>
<evidence type="ECO:0000256" key="1">
    <source>
        <dbReference type="ARBA" id="ARBA00008668"/>
    </source>
</evidence>